<accession>A0ABW8TYM0</accession>
<dbReference type="InterPro" id="IPR013022">
    <property type="entry name" value="Xyl_isomerase-like_TIM-brl"/>
</dbReference>
<dbReference type="Proteomes" id="UP001623661">
    <property type="component" value="Unassembled WGS sequence"/>
</dbReference>
<dbReference type="InterPro" id="IPR050312">
    <property type="entry name" value="IolE/XylAMocC-like"/>
</dbReference>
<dbReference type="PANTHER" id="PTHR12110:SF21">
    <property type="entry name" value="XYLOSE ISOMERASE-LIKE TIM BARREL DOMAIN-CONTAINING PROTEIN"/>
    <property type="match status" value="1"/>
</dbReference>
<keyword evidence="3" id="KW-1185">Reference proteome</keyword>
<evidence type="ECO:0000313" key="2">
    <source>
        <dbReference type="EMBL" id="MFL0270093.1"/>
    </source>
</evidence>
<dbReference type="Gene3D" id="3.20.20.150">
    <property type="entry name" value="Divalent-metal-dependent TIM barrel enzymes"/>
    <property type="match status" value="1"/>
</dbReference>
<keyword evidence="2" id="KW-0413">Isomerase</keyword>
<evidence type="ECO:0000313" key="3">
    <source>
        <dbReference type="Proteomes" id="UP001623661"/>
    </source>
</evidence>
<dbReference type="Pfam" id="PF01261">
    <property type="entry name" value="AP_endonuc_2"/>
    <property type="match status" value="1"/>
</dbReference>
<gene>
    <name evidence="2" type="ORF">ACJDUH_18600</name>
</gene>
<dbReference type="PANTHER" id="PTHR12110">
    <property type="entry name" value="HYDROXYPYRUVATE ISOMERASE"/>
    <property type="match status" value="1"/>
</dbReference>
<proteinExistence type="predicted"/>
<dbReference type="InterPro" id="IPR036237">
    <property type="entry name" value="Xyl_isomerase-like_sf"/>
</dbReference>
<sequence>MRLEKGENMSFKLGMPTLIEFKSIEEDIDLCSSLGLDFIELNMNLPYCMAENNNISRLKKTIEANNLEFTMHFPEEIDFAVFYPSIRTANIELFKELSNYGAELGIKKINIHINSGVYFSLPNHKAWIYEINKDKFIDNLMGSVDKIINISKQNDIMLCVENTAFPDFIKDAFNMLSKLENIYFTWDVGHDAKDNYRASNFYLNNENKIVHMHLHDCDAAKDHISLYDGIIDISSKVEFARFHNLSTVVEVKTSDSLRKSIYALRTKGY</sequence>
<name>A0ABW8TYM0_9CLOT</name>
<dbReference type="RefSeq" id="WP_406766725.1">
    <property type="nucleotide sequence ID" value="NZ_JBJHZY010000006.1"/>
</dbReference>
<protein>
    <submittedName>
        <fullName evidence="2">Sugar phosphate isomerase/epimerase family protein</fullName>
    </submittedName>
</protein>
<dbReference type="EMBL" id="JBJHZY010000006">
    <property type="protein sequence ID" value="MFL0270093.1"/>
    <property type="molecule type" value="Genomic_DNA"/>
</dbReference>
<dbReference type="SUPFAM" id="SSF51658">
    <property type="entry name" value="Xylose isomerase-like"/>
    <property type="match status" value="1"/>
</dbReference>
<feature type="domain" description="Xylose isomerase-like TIM barrel" evidence="1">
    <location>
        <begin position="28"/>
        <end position="249"/>
    </location>
</feature>
<reference evidence="2 3" key="1">
    <citation type="submission" date="2024-11" db="EMBL/GenBank/DDBJ databases">
        <authorList>
            <person name="Heng Y.C."/>
            <person name="Lim A.C.H."/>
            <person name="Lee J.K.Y."/>
            <person name="Kittelmann S."/>
        </authorList>
    </citation>
    <scope>NUCLEOTIDE SEQUENCE [LARGE SCALE GENOMIC DNA]</scope>
    <source>
        <strain evidence="2 3">WILCCON 0202</strain>
    </source>
</reference>
<dbReference type="GO" id="GO:0016853">
    <property type="term" value="F:isomerase activity"/>
    <property type="evidence" value="ECO:0007669"/>
    <property type="project" value="UniProtKB-KW"/>
</dbReference>
<comment type="caution">
    <text evidence="2">The sequence shown here is derived from an EMBL/GenBank/DDBJ whole genome shotgun (WGS) entry which is preliminary data.</text>
</comment>
<organism evidence="2 3">
    <name type="scientific">Candidatus Clostridium radicumherbarum</name>
    <dbReference type="NCBI Taxonomy" id="3381662"/>
    <lineage>
        <taxon>Bacteria</taxon>
        <taxon>Bacillati</taxon>
        <taxon>Bacillota</taxon>
        <taxon>Clostridia</taxon>
        <taxon>Eubacteriales</taxon>
        <taxon>Clostridiaceae</taxon>
        <taxon>Clostridium</taxon>
    </lineage>
</organism>
<evidence type="ECO:0000259" key="1">
    <source>
        <dbReference type="Pfam" id="PF01261"/>
    </source>
</evidence>